<evidence type="ECO:0000313" key="6">
    <source>
        <dbReference type="Proteomes" id="UP000571084"/>
    </source>
</evidence>
<keyword evidence="4" id="KW-0460">Magnesium</keyword>
<sequence>MSDNTAINANTDAASLETSLKNAGIDLVIFDSDGTLVDSELLAAEAMVDYAAEYGVALTVTEIMERFKGGKMADWVLAMEQMGGAALPKSFTLTLRERTAVLFRERLQPIEGALKLVQSLQIPFCLASNGPRDKIELCLGVTGLLPYFERRIFSAYELGVWKPEPDLFLHAAGKMGVHPSRCAVVEDSVPGALAGVAAGMRVFALQTGEVEPGMPAQATIIARLADLYDYLGHDRIVR</sequence>
<dbReference type="SFLD" id="SFLDS00003">
    <property type="entry name" value="Haloacid_Dehalogenase"/>
    <property type="match status" value="1"/>
</dbReference>
<dbReference type="InterPro" id="IPR006439">
    <property type="entry name" value="HAD-SF_hydro_IA"/>
</dbReference>
<dbReference type="InterPro" id="IPR051600">
    <property type="entry name" value="Beta-PGM-like"/>
</dbReference>
<comment type="caution">
    <text evidence="5">The sequence shown here is derived from an EMBL/GenBank/DDBJ whole genome shotgun (WGS) entry which is preliminary data.</text>
</comment>
<dbReference type="InterPro" id="IPR036412">
    <property type="entry name" value="HAD-like_sf"/>
</dbReference>
<evidence type="ECO:0000256" key="3">
    <source>
        <dbReference type="ARBA" id="ARBA00022723"/>
    </source>
</evidence>
<dbReference type="PANTHER" id="PTHR46193:SF10">
    <property type="entry name" value="6-PHOSPHOGLUCONATE PHOSPHATASE"/>
    <property type="match status" value="1"/>
</dbReference>
<evidence type="ECO:0000313" key="5">
    <source>
        <dbReference type="EMBL" id="MBB5201628.1"/>
    </source>
</evidence>
<keyword evidence="6" id="KW-1185">Reference proteome</keyword>
<dbReference type="EMBL" id="JACHHQ010000007">
    <property type="protein sequence ID" value="MBB5201628.1"/>
    <property type="molecule type" value="Genomic_DNA"/>
</dbReference>
<dbReference type="GO" id="GO:0016787">
    <property type="term" value="F:hydrolase activity"/>
    <property type="evidence" value="ECO:0007669"/>
    <property type="project" value="UniProtKB-KW"/>
</dbReference>
<keyword evidence="5" id="KW-0378">Hydrolase</keyword>
<gene>
    <name evidence="5" type="ORF">HNR39_003481</name>
</gene>
<dbReference type="Pfam" id="PF00702">
    <property type="entry name" value="Hydrolase"/>
    <property type="match status" value="1"/>
</dbReference>
<dbReference type="PRINTS" id="PR00413">
    <property type="entry name" value="HADHALOGNASE"/>
</dbReference>
<dbReference type="RefSeq" id="WP_245182258.1">
    <property type="nucleotide sequence ID" value="NZ_JAAOZT010000003.1"/>
</dbReference>
<dbReference type="Gene3D" id="1.10.150.240">
    <property type="entry name" value="Putative phosphatase, domain 2"/>
    <property type="match status" value="1"/>
</dbReference>
<evidence type="ECO:0000256" key="2">
    <source>
        <dbReference type="ARBA" id="ARBA00006171"/>
    </source>
</evidence>
<dbReference type="Gene3D" id="3.40.50.1000">
    <property type="entry name" value="HAD superfamily/HAD-like"/>
    <property type="match status" value="1"/>
</dbReference>
<dbReference type="AlphaFoldDB" id="A0A840RX12"/>
<organism evidence="5 6">
    <name type="scientific">Glaciimonas immobilis</name>
    <dbReference type="NCBI Taxonomy" id="728004"/>
    <lineage>
        <taxon>Bacteria</taxon>
        <taxon>Pseudomonadati</taxon>
        <taxon>Pseudomonadota</taxon>
        <taxon>Betaproteobacteria</taxon>
        <taxon>Burkholderiales</taxon>
        <taxon>Oxalobacteraceae</taxon>
        <taxon>Glaciimonas</taxon>
    </lineage>
</organism>
<dbReference type="InterPro" id="IPR023214">
    <property type="entry name" value="HAD_sf"/>
</dbReference>
<dbReference type="SUPFAM" id="SSF56784">
    <property type="entry name" value="HAD-like"/>
    <property type="match status" value="1"/>
</dbReference>
<dbReference type="NCBIfam" id="TIGR01509">
    <property type="entry name" value="HAD-SF-IA-v3"/>
    <property type="match status" value="1"/>
</dbReference>
<proteinExistence type="inferred from homology"/>
<keyword evidence="3" id="KW-0479">Metal-binding</keyword>
<accession>A0A840RX12</accession>
<dbReference type="CDD" id="cd07526">
    <property type="entry name" value="HAD_BPGM_like"/>
    <property type="match status" value="1"/>
</dbReference>
<comment type="similarity">
    <text evidence="2">Belongs to the HAD-like hydrolase superfamily. CbbY/CbbZ/Gph/YieH family.</text>
</comment>
<dbReference type="GO" id="GO:0046872">
    <property type="term" value="F:metal ion binding"/>
    <property type="evidence" value="ECO:0007669"/>
    <property type="project" value="UniProtKB-KW"/>
</dbReference>
<protein>
    <submittedName>
        <fullName evidence="5">HAD superfamily hydrolase (TIGR01509 family)</fullName>
    </submittedName>
</protein>
<dbReference type="Proteomes" id="UP000571084">
    <property type="component" value="Unassembled WGS sequence"/>
</dbReference>
<dbReference type="SFLD" id="SFLDG01135">
    <property type="entry name" value="C1.5.6:_HAD__Beta-PGM__Phospha"/>
    <property type="match status" value="1"/>
</dbReference>
<name>A0A840RX12_9BURK</name>
<evidence type="ECO:0000256" key="1">
    <source>
        <dbReference type="ARBA" id="ARBA00001946"/>
    </source>
</evidence>
<dbReference type="InterPro" id="IPR023198">
    <property type="entry name" value="PGP-like_dom2"/>
</dbReference>
<dbReference type="SFLD" id="SFLDG01129">
    <property type="entry name" value="C1.5:_HAD__Beta-PGM__Phosphata"/>
    <property type="match status" value="1"/>
</dbReference>
<evidence type="ECO:0000256" key="4">
    <source>
        <dbReference type="ARBA" id="ARBA00022842"/>
    </source>
</evidence>
<comment type="cofactor">
    <cofactor evidence="1">
        <name>Mg(2+)</name>
        <dbReference type="ChEBI" id="CHEBI:18420"/>
    </cofactor>
</comment>
<reference evidence="5 6" key="1">
    <citation type="submission" date="2020-08" db="EMBL/GenBank/DDBJ databases">
        <title>Genomic Encyclopedia of Type Strains, Phase IV (KMG-IV): sequencing the most valuable type-strain genomes for metagenomic binning, comparative biology and taxonomic classification.</title>
        <authorList>
            <person name="Goeker M."/>
        </authorList>
    </citation>
    <scope>NUCLEOTIDE SEQUENCE [LARGE SCALE GENOMIC DNA]</scope>
    <source>
        <strain evidence="5 6">DSM 23240</strain>
    </source>
</reference>
<dbReference type="PANTHER" id="PTHR46193">
    <property type="entry name" value="6-PHOSPHOGLUCONATE PHOSPHATASE"/>
    <property type="match status" value="1"/>
</dbReference>